<dbReference type="InterPro" id="IPR010065">
    <property type="entry name" value="AA_ABC_transptr_permease_3TM"/>
</dbReference>
<keyword evidence="6 7" id="KW-0472">Membrane</keyword>
<evidence type="ECO:0000256" key="3">
    <source>
        <dbReference type="ARBA" id="ARBA00022475"/>
    </source>
</evidence>
<dbReference type="InterPro" id="IPR043429">
    <property type="entry name" value="ArtM/GltK/GlnP/TcyL/YhdX-like"/>
</dbReference>
<dbReference type="GO" id="GO:0006865">
    <property type="term" value="P:amino acid transport"/>
    <property type="evidence" value="ECO:0007669"/>
    <property type="project" value="TreeGrafter"/>
</dbReference>
<sequence length="101" mass="10784">MDFTGIVPAIPGLWNGMVMTLKLMAMGVVGGLVLGTLLALMRLSSNKLLANVAGAYVNYFRSIPLLLVITWFYTSQCHSCCAGLPVKTRPSGPSLPVSWPS</sequence>
<name>A0A0P9YZJ9_9PSED</name>
<keyword evidence="2" id="KW-0813">Transport</keyword>
<dbReference type="Gene3D" id="1.10.3720.10">
    <property type="entry name" value="MetI-like"/>
    <property type="match status" value="1"/>
</dbReference>
<organism evidence="8 9">
    <name type="scientific">Pseudomonas meliae</name>
    <dbReference type="NCBI Taxonomy" id="86176"/>
    <lineage>
        <taxon>Bacteria</taxon>
        <taxon>Pseudomonadati</taxon>
        <taxon>Pseudomonadota</taxon>
        <taxon>Gammaproteobacteria</taxon>
        <taxon>Pseudomonadales</taxon>
        <taxon>Pseudomonadaceae</taxon>
        <taxon>Pseudomonas</taxon>
    </lineage>
</organism>
<dbReference type="NCBIfam" id="TIGR01726">
    <property type="entry name" value="HEQRo_perm_3TM"/>
    <property type="match status" value="1"/>
</dbReference>
<evidence type="ECO:0000256" key="7">
    <source>
        <dbReference type="SAM" id="Phobius"/>
    </source>
</evidence>
<dbReference type="SUPFAM" id="SSF161098">
    <property type="entry name" value="MetI-like"/>
    <property type="match status" value="1"/>
</dbReference>
<reference evidence="8 9" key="1">
    <citation type="submission" date="2015-09" db="EMBL/GenBank/DDBJ databases">
        <title>Genome announcement of multiple Pseudomonas syringae strains.</title>
        <authorList>
            <person name="Thakur S."/>
            <person name="Wang P.W."/>
            <person name="Gong Y."/>
            <person name="Weir B.S."/>
            <person name="Guttman D.S."/>
        </authorList>
    </citation>
    <scope>NUCLEOTIDE SEQUENCE [LARGE SCALE GENOMIC DNA]</scope>
    <source>
        <strain evidence="8 9">ICMP6289</strain>
    </source>
</reference>
<dbReference type="InterPro" id="IPR035906">
    <property type="entry name" value="MetI-like_sf"/>
</dbReference>
<comment type="caution">
    <text evidence="8">The sequence shown here is derived from an EMBL/GenBank/DDBJ whole genome shotgun (WGS) entry which is preliminary data.</text>
</comment>
<accession>A0A0P9YZJ9</accession>
<dbReference type="EMBL" id="LJQT01000345">
    <property type="protein sequence ID" value="KPX84732.1"/>
    <property type="molecule type" value="Genomic_DNA"/>
</dbReference>
<dbReference type="PANTHER" id="PTHR30614">
    <property type="entry name" value="MEMBRANE COMPONENT OF AMINO ACID ABC TRANSPORTER"/>
    <property type="match status" value="1"/>
</dbReference>
<evidence type="ECO:0000256" key="5">
    <source>
        <dbReference type="ARBA" id="ARBA00022989"/>
    </source>
</evidence>
<feature type="transmembrane region" description="Helical" evidence="7">
    <location>
        <begin position="48"/>
        <end position="73"/>
    </location>
</feature>
<comment type="subcellular location">
    <subcellularLocation>
        <location evidence="1">Cell inner membrane</location>
        <topology evidence="1">Multi-pass membrane protein</topology>
    </subcellularLocation>
</comment>
<gene>
    <name evidence="8" type="ORF">ALO64_01796</name>
</gene>
<protein>
    <submittedName>
        <fullName evidence="8">Amino acid ABC transporter permease</fullName>
    </submittedName>
</protein>
<keyword evidence="4 7" id="KW-0812">Transmembrane</keyword>
<keyword evidence="5 7" id="KW-1133">Transmembrane helix</keyword>
<dbReference type="PATRIC" id="fig|86176.4.peg.1953"/>
<evidence type="ECO:0000313" key="9">
    <source>
        <dbReference type="Proteomes" id="UP000050455"/>
    </source>
</evidence>
<feature type="transmembrane region" description="Helical" evidence="7">
    <location>
        <begin position="23"/>
        <end position="41"/>
    </location>
</feature>
<proteinExistence type="predicted"/>
<dbReference type="PANTHER" id="PTHR30614:SF1">
    <property type="entry name" value="GLUTAMATE_ASPARTATE IMPORT PERMEASE PROTEIN GLTK"/>
    <property type="match status" value="1"/>
</dbReference>
<keyword evidence="9" id="KW-1185">Reference proteome</keyword>
<evidence type="ECO:0000256" key="1">
    <source>
        <dbReference type="ARBA" id="ARBA00004429"/>
    </source>
</evidence>
<dbReference type="AlphaFoldDB" id="A0A0P9YZJ9"/>
<keyword evidence="3" id="KW-1003">Cell membrane</keyword>
<evidence type="ECO:0000256" key="4">
    <source>
        <dbReference type="ARBA" id="ARBA00022692"/>
    </source>
</evidence>
<evidence type="ECO:0000256" key="6">
    <source>
        <dbReference type="ARBA" id="ARBA00023136"/>
    </source>
</evidence>
<evidence type="ECO:0000313" key="8">
    <source>
        <dbReference type="EMBL" id="KPX84732.1"/>
    </source>
</evidence>
<dbReference type="GO" id="GO:0022857">
    <property type="term" value="F:transmembrane transporter activity"/>
    <property type="evidence" value="ECO:0007669"/>
    <property type="project" value="InterPro"/>
</dbReference>
<dbReference type="Proteomes" id="UP000050455">
    <property type="component" value="Unassembled WGS sequence"/>
</dbReference>
<evidence type="ECO:0000256" key="2">
    <source>
        <dbReference type="ARBA" id="ARBA00022448"/>
    </source>
</evidence>
<dbReference type="GO" id="GO:0043190">
    <property type="term" value="C:ATP-binding cassette (ABC) transporter complex"/>
    <property type="evidence" value="ECO:0007669"/>
    <property type="project" value="InterPro"/>
</dbReference>